<name>A0AAV9GRU9_9PEZI</name>
<reference evidence="3" key="1">
    <citation type="journal article" date="2023" name="Mol. Phylogenet. Evol.">
        <title>Genome-scale phylogeny and comparative genomics of the fungal order Sordariales.</title>
        <authorList>
            <person name="Hensen N."/>
            <person name="Bonometti L."/>
            <person name="Westerberg I."/>
            <person name="Brannstrom I.O."/>
            <person name="Guillou S."/>
            <person name="Cros-Aarteil S."/>
            <person name="Calhoun S."/>
            <person name="Haridas S."/>
            <person name="Kuo A."/>
            <person name="Mondo S."/>
            <person name="Pangilinan J."/>
            <person name="Riley R."/>
            <person name="LaButti K."/>
            <person name="Andreopoulos B."/>
            <person name="Lipzen A."/>
            <person name="Chen C."/>
            <person name="Yan M."/>
            <person name="Daum C."/>
            <person name="Ng V."/>
            <person name="Clum A."/>
            <person name="Steindorff A."/>
            <person name="Ohm R.A."/>
            <person name="Martin F."/>
            <person name="Silar P."/>
            <person name="Natvig D.O."/>
            <person name="Lalanne C."/>
            <person name="Gautier V."/>
            <person name="Ament-Velasquez S.L."/>
            <person name="Kruys A."/>
            <person name="Hutchinson M.I."/>
            <person name="Powell A.J."/>
            <person name="Barry K."/>
            <person name="Miller A.N."/>
            <person name="Grigoriev I.V."/>
            <person name="Debuchy R."/>
            <person name="Gladieux P."/>
            <person name="Hiltunen Thoren M."/>
            <person name="Johannesson H."/>
        </authorList>
    </citation>
    <scope>NUCLEOTIDE SEQUENCE</scope>
    <source>
        <strain evidence="3">PSN243</strain>
    </source>
</reference>
<dbReference type="PANTHER" id="PTHR10622">
    <property type="entry name" value="HET DOMAIN-CONTAINING PROTEIN"/>
    <property type="match status" value="1"/>
</dbReference>
<dbReference type="Pfam" id="PF06985">
    <property type="entry name" value="HET"/>
    <property type="match status" value="1"/>
</dbReference>
<evidence type="ECO:0000313" key="3">
    <source>
        <dbReference type="EMBL" id="KAK4451388.1"/>
    </source>
</evidence>
<accession>A0AAV9GRU9</accession>
<evidence type="ECO:0000259" key="1">
    <source>
        <dbReference type="Pfam" id="PF06985"/>
    </source>
</evidence>
<protein>
    <submittedName>
        <fullName evidence="3">Heterokaryon incompatibility protein-domain-containing protein</fullName>
    </submittedName>
</protein>
<dbReference type="Pfam" id="PF26640">
    <property type="entry name" value="DUF8212"/>
    <property type="match status" value="1"/>
</dbReference>
<sequence length="643" mass="72697">MVSTFEICCFSSQHQPDALPTLINLLHSSSQSIIAMWLLHSRTMELKQFISDNDIPPYAILSHTWGDEEVTFDDWQNLARSPKDVVRKRGYEKIDLTCQQAAEERIDWVWVDTCCIDKKSSAELSEAINSMFRWYKEAVVCYAYLVDVPFTDSKVKNEKSISGSRWFTRGWTLQELLAPAHVVFFSRNWRRLGTKSGLCDLLRSITRIEQRFLRGDAPLEDASIAKRMSWAAGRSTSRSEDMAYCLLGLFDINMPLLYGEGSKAFLRLQGELVKSYPYDHSIFAWGKIVEEPSFMLKDRTKLDNPDAIKWDAREASKTLGGLLAKSPRDFASSSDFAPCGNYKHFWNPDMKFLLPTITPGGGIEIELGTKSTTNLAVYHLRDAKVATLRPILLANLICQYRDSCGPAVALPLMRSGGKTVGRTNEIVVFSQPLTIPGALKFSHVFQVDSVMPPKLESGDMFVRLCATSRASFSTTYMPPSVFSVGNGLLKVQKNHVGLAFAYKFHLLSDRSLGFFLAFERVVPALGHTAESETHLTVTLLPTSLSDFSKQHPIVTKRTPRLDWYTSQQRWSQLITSDFERTNSRTLEAPKDSWEIDVYPFPKIKVTARKTKVERPGGSEKSSYFDLIDLSMIDDSPTEQKESR</sequence>
<dbReference type="PANTHER" id="PTHR10622:SF10">
    <property type="entry name" value="HET DOMAIN-CONTAINING PROTEIN"/>
    <property type="match status" value="1"/>
</dbReference>
<evidence type="ECO:0000313" key="4">
    <source>
        <dbReference type="Proteomes" id="UP001321760"/>
    </source>
</evidence>
<feature type="domain" description="Heterokaryon incompatibility" evidence="1">
    <location>
        <begin position="58"/>
        <end position="146"/>
    </location>
</feature>
<gene>
    <name evidence="3" type="ORF">QBC34DRAFT_400877</name>
</gene>
<dbReference type="Proteomes" id="UP001321760">
    <property type="component" value="Unassembled WGS sequence"/>
</dbReference>
<dbReference type="AlphaFoldDB" id="A0AAV9GRU9"/>
<comment type="caution">
    <text evidence="3">The sequence shown here is derived from an EMBL/GenBank/DDBJ whole genome shotgun (WGS) entry which is preliminary data.</text>
</comment>
<proteinExistence type="predicted"/>
<feature type="domain" description="DUF8212" evidence="2">
    <location>
        <begin position="263"/>
        <end position="338"/>
    </location>
</feature>
<dbReference type="InterPro" id="IPR058525">
    <property type="entry name" value="DUF8212"/>
</dbReference>
<evidence type="ECO:0000259" key="2">
    <source>
        <dbReference type="Pfam" id="PF26640"/>
    </source>
</evidence>
<keyword evidence="4" id="KW-1185">Reference proteome</keyword>
<reference evidence="3" key="2">
    <citation type="submission" date="2023-05" db="EMBL/GenBank/DDBJ databases">
        <authorList>
            <consortium name="Lawrence Berkeley National Laboratory"/>
            <person name="Steindorff A."/>
            <person name="Hensen N."/>
            <person name="Bonometti L."/>
            <person name="Westerberg I."/>
            <person name="Brannstrom I.O."/>
            <person name="Guillou S."/>
            <person name="Cros-Aarteil S."/>
            <person name="Calhoun S."/>
            <person name="Haridas S."/>
            <person name="Kuo A."/>
            <person name="Mondo S."/>
            <person name="Pangilinan J."/>
            <person name="Riley R."/>
            <person name="Labutti K."/>
            <person name="Andreopoulos B."/>
            <person name="Lipzen A."/>
            <person name="Chen C."/>
            <person name="Yanf M."/>
            <person name="Daum C."/>
            <person name="Ng V."/>
            <person name="Clum A."/>
            <person name="Ohm R."/>
            <person name="Martin F."/>
            <person name="Silar P."/>
            <person name="Natvig D."/>
            <person name="Lalanne C."/>
            <person name="Gautier V."/>
            <person name="Ament-Velasquez S.L."/>
            <person name="Kruys A."/>
            <person name="Hutchinson M.I."/>
            <person name="Powell A.J."/>
            <person name="Barry K."/>
            <person name="Miller A.N."/>
            <person name="Grigoriev I.V."/>
            <person name="Debuchy R."/>
            <person name="Gladieux P."/>
            <person name="Thoren M.H."/>
            <person name="Johannesson H."/>
        </authorList>
    </citation>
    <scope>NUCLEOTIDE SEQUENCE</scope>
    <source>
        <strain evidence="3">PSN243</strain>
    </source>
</reference>
<dbReference type="EMBL" id="MU865928">
    <property type="protein sequence ID" value="KAK4451388.1"/>
    <property type="molecule type" value="Genomic_DNA"/>
</dbReference>
<dbReference type="InterPro" id="IPR010730">
    <property type="entry name" value="HET"/>
</dbReference>
<organism evidence="3 4">
    <name type="scientific">Podospora aff. communis PSN243</name>
    <dbReference type="NCBI Taxonomy" id="3040156"/>
    <lineage>
        <taxon>Eukaryota</taxon>
        <taxon>Fungi</taxon>
        <taxon>Dikarya</taxon>
        <taxon>Ascomycota</taxon>
        <taxon>Pezizomycotina</taxon>
        <taxon>Sordariomycetes</taxon>
        <taxon>Sordariomycetidae</taxon>
        <taxon>Sordariales</taxon>
        <taxon>Podosporaceae</taxon>
        <taxon>Podospora</taxon>
    </lineage>
</organism>